<dbReference type="Proteomes" id="UP001151760">
    <property type="component" value="Unassembled WGS sequence"/>
</dbReference>
<organism evidence="2 3">
    <name type="scientific">Tanacetum coccineum</name>
    <dbReference type="NCBI Taxonomy" id="301880"/>
    <lineage>
        <taxon>Eukaryota</taxon>
        <taxon>Viridiplantae</taxon>
        <taxon>Streptophyta</taxon>
        <taxon>Embryophyta</taxon>
        <taxon>Tracheophyta</taxon>
        <taxon>Spermatophyta</taxon>
        <taxon>Magnoliopsida</taxon>
        <taxon>eudicotyledons</taxon>
        <taxon>Gunneridae</taxon>
        <taxon>Pentapetalae</taxon>
        <taxon>asterids</taxon>
        <taxon>campanulids</taxon>
        <taxon>Asterales</taxon>
        <taxon>Asteraceae</taxon>
        <taxon>Asteroideae</taxon>
        <taxon>Anthemideae</taxon>
        <taxon>Anthemidinae</taxon>
        <taxon>Tanacetum</taxon>
    </lineage>
</organism>
<proteinExistence type="predicted"/>
<feature type="domain" description="Reverse transcriptase Ty1/copia-type" evidence="1">
    <location>
        <begin position="36"/>
        <end position="109"/>
    </location>
</feature>
<reference evidence="2" key="1">
    <citation type="journal article" date="2022" name="Int. J. Mol. Sci.">
        <title>Draft Genome of Tanacetum Coccineum: Genomic Comparison of Closely Related Tanacetum-Family Plants.</title>
        <authorList>
            <person name="Yamashiro T."/>
            <person name="Shiraishi A."/>
            <person name="Nakayama K."/>
            <person name="Satake H."/>
        </authorList>
    </citation>
    <scope>NUCLEOTIDE SEQUENCE</scope>
</reference>
<dbReference type="CDD" id="cd09272">
    <property type="entry name" value="RNase_HI_RT_Ty1"/>
    <property type="match status" value="1"/>
</dbReference>
<dbReference type="EMBL" id="BQNB010011859">
    <property type="protein sequence ID" value="GJS96069.1"/>
    <property type="molecule type" value="Genomic_DNA"/>
</dbReference>
<accession>A0ABQ5A0H1</accession>
<sequence length="255" mass="29959">MKLDEYGGVLNNKSRLVAKENGSLSDGCEDGVSERDLKEEVYVSQPERFVNQENPNHVFRLKKALYGLKQAPRAWYDLLSKFLLRQKFVKGVVDLTLFIRKERNDHILIPSVPPQTVAELVLFVICMYARYQAKPTEKHLTMMLTKQILWMRLVNDSRFDFNKIPLYSESKSAIALSCNTIQHSRTKHIVVRYYFIKEQDENEVVELYFVNTDYQLANIFIKALARERFEFLIKRLGMQIITPEKLKRLTESDEE</sequence>
<evidence type="ECO:0000313" key="3">
    <source>
        <dbReference type="Proteomes" id="UP001151760"/>
    </source>
</evidence>
<evidence type="ECO:0000313" key="2">
    <source>
        <dbReference type="EMBL" id="GJS96069.1"/>
    </source>
</evidence>
<gene>
    <name evidence="2" type="ORF">Tco_0803037</name>
</gene>
<dbReference type="InterPro" id="IPR013103">
    <property type="entry name" value="RVT_2"/>
</dbReference>
<dbReference type="Pfam" id="PF07727">
    <property type="entry name" value="RVT_2"/>
    <property type="match status" value="1"/>
</dbReference>
<comment type="caution">
    <text evidence="2">The sequence shown here is derived from an EMBL/GenBank/DDBJ whole genome shotgun (WGS) entry which is preliminary data.</text>
</comment>
<reference evidence="2" key="2">
    <citation type="submission" date="2022-01" db="EMBL/GenBank/DDBJ databases">
        <authorList>
            <person name="Yamashiro T."/>
            <person name="Shiraishi A."/>
            <person name="Satake H."/>
            <person name="Nakayama K."/>
        </authorList>
    </citation>
    <scope>NUCLEOTIDE SEQUENCE</scope>
</reference>
<protein>
    <submittedName>
        <fullName evidence="2">Retrovirus-related pol polyprotein from transposon TNT 1-94</fullName>
    </submittedName>
</protein>
<keyword evidence="3" id="KW-1185">Reference proteome</keyword>
<evidence type="ECO:0000259" key="1">
    <source>
        <dbReference type="Pfam" id="PF07727"/>
    </source>
</evidence>
<name>A0ABQ5A0H1_9ASTR</name>